<dbReference type="RefSeq" id="WP_187022037.1">
    <property type="nucleotide sequence ID" value="NZ_JACOPB010000005.1"/>
</dbReference>
<dbReference type="EMBL" id="JACOPB010000005">
    <property type="protein sequence ID" value="MBC5708924.1"/>
    <property type="molecule type" value="Genomic_DNA"/>
</dbReference>
<name>A0ABR7H6T8_9FIRM</name>
<accession>A0ABR7H6T8</accession>
<gene>
    <name evidence="1" type="ORF">H8S75_13270</name>
</gene>
<sequence length="176" mass="20196">MMRNLHKALIAVFCSGVFITGIGTGISFSEFSSFAYSGRTMIGDVKMTTENLDYSFQLQEEQKLRIYGNYYFHRHSADSTEILPDEAVPENTIRFQITYNAKAVAPYLRYSDKESDDPYVGIEFDYLLDDMELFMAGKDQLLEDIRNRQIGSYDTVSVERIRIFVNPASIDLVTMD</sequence>
<protein>
    <submittedName>
        <fullName evidence="1">Uncharacterized protein</fullName>
    </submittedName>
</protein>
<evidence type="ECO:0000313" key="1">
    <source>
        <dbReference type="EMBL" id="MBC5708924.1"/>
    </source>
</evidence>
<comment type="caution">
    <text evidence="1">The sequence shown here is derived from an EMBL/GenBank/DDBJ whole genome shotgun (WGS) entry which is preliminary data.</text>
</comment>
<organism evidence="1 2">
    <name type="scientific">Hungatella hominis</name>
    <dbReference type="NCBI Taxonomy" id="2763050"/>
    <lineage>
        <taxon>Bacteria</taxon>
        <taxon>Bacillati</taxon>
        <taxon>Bacillota</taxon>
        <taxon>Clostridia</taxon>
        <taxon>Lachnospirales</taxon>
        <taxon>Lachnospiraceae</taxon>
        <taxon>Hungatella</taxon>
    </lineage>
</organism>
<proteinExistence type="predicted"/>
<dbReference type="Proteomes" id="UP000634672">
    <property type="component" value="Unassembled WGS sequence"/>
</dbReference>
<reference evidence="1 2" key="1">
    <citation type="submission" date="2020-08" db="EMBL/GenBank/DDBJ databases">
        <title>Genome public.</title>
        <authorList>
            <person name="Liu C."/>
            <person name="Sun Q."/>
        </authorList>
    </citation>
    <scope>NUCLEOTIDE SEQUENCE [LARGE SCALE GENOMIC DNA]</scope>
    <source>
        <strain evidence="1 2">NSJ-66</strain>
    </source>
</reference>
<keyword evidence="2" id="KW-1185">Reference proteome</keyword>
<evidence type="ECO:0000313" key="2">
    <source>
        <dbReference type="Proteomes" id="UP000634672"/>
    </source>
</evidence>